<evidence type="ECO:0000313" key="2">
    <source>
        <dbReference type="Proteomes" id="UP000036403"/>
    </source>
</evidence>
<dbReference type="PANTHER" id="PTHR37984:SF5">
    <property type="entry name" value="PROTEIN NYNRIN-LIKE"/>
    <property type="match status" value="1"/>
</dbReference>
<dbReference type="OrthoDB" id="7550118at2759"/>
<dbReference type="InterPro" id="IPR050951">
    <property type="entry name" value="Retrovirus_Pol_polyprotein"/>
</dbReference>
<dbReference type="InterPro" id="IPR043502">
    <property type="entry name" value="DNA/RNA_pol_sf"/>
</dbReference>
<dbReference type="Gene3D" id="3.10.10.10">
    <property type="entry name" value="HIV Type 1 Reverse Transcriptase, subunit A, domain 1"/>
    <property type="match status" value="1"/>
</dbReference>
<dbReference type="EMBL" id="LBMM01010003">
    <property type="protein sequence ID" value="KMQ87733.1"/>
    <property type="molecule type" value="Genomic_DNA"/>
</dbReference>
<protein>
    <submittedName>
        <fullName evidence="1">Uncharacterized protein</fullName>
    </submittedName>
</protein>
<dbReference type="SUPFAM" id="SSF56672">
    <property type="entry name" value="DNA/RNA polymerases"/>
    <property type="match status" value="1"/>
</dbReference>
<dbReference type="PaxDb" id="67767-A0A0J7KBJ2"/>
<dbReference type="PANTHER" id="PTHR37984">
    <property type="entry name" value="PROTEIN CBG26694"/>
    <property type="match status" value="1"/>
</dbReference>
<dbReference type="Proteomes" id="UP000036403">
    <property type="component" value="Unassembled WGS sequence"/>
</dbReference>
<dbReference type="InterPro" id="IPR043128">
    <property type="entry name" value="Rev_trsase/Diguanyl_cyclase"/>
</dbReference>
<dbReference type="AlphaFoldDB" id="A0A0J7KBJ2"/>
<comment type="caution">
    <text evidence="1">The sequence shown here is derived from an EMBL/GenBank/DDBJ whole genome shotgun (WGS) entry which is preliminary data.</text>
</comment>
<dbReference type="Gene3D" id="3.30.70.270">
    <property type="match status" value="1"/>
</dbReference>
<dbReference type="STRING" id="67767.A0A0J7KBJ2"/>
<proteinExistence type="predicted"/>
<accession>A0A0J7KBJ2</accession>
<sequence length="184" mass="20785">MYVIGYDRNPLSREWINQLKVLENVRKSLENIENVNAVVVSDHDRLANLLQKYKNLVSEEFSFIKGVKAQLKFKENAKPVFIKSRGVPFKLQEKVELELENMVKAGILEKVDSSRWATPIVPVLKKDGRIRICGDFSVTVNPALIIDEHPLPTIDELFASMAGGSVFKNRFEVSLFAIAPCGAR</sequence>
<gene>
    <name evidence="1" type="ORF">RF55_12905</name>
</gene>
<evidence type="ECO:0000313" key="1">
    <source>
        <dbReference type="EMBL" id="KMQ87733.1"/>
    </source>
</evidence>
<name>A0A0J7KBJ2_LASNI</name>
<reference evidence="1 2" key="1">
    <citation type="submission" date="2015-04" db="EMBL/GenBank/DDBJ databases">
        <title>Lasius niger genome sequencing.</title>
        <authorList>
            <person name="Konorov E.A."/>
            <person name="Nikitin M.A."/>
            <person name="Kirill M.V."/>
            <person name="Chang P."/>
        </authorList>
    </citation>
    <scope>NUCLEOTIDE SEQUENCE [LARGE SCALE GENOMIC DNA]</scope>
    <source>
        <tissue evidence="1">Whole</tissue>
    </source>
</reference>
<organism evidence="1 2">
    <name type="scientific">Lasius niger</name>
    <name type="common">Black garden ant</name>
    <dbReference type="NCBI Taxonomy" id="67767"/>
    <lineage>
        <taxon>Eukaryota</taxon>
        <taxon>Metazoa</taxon>
        <taxon>Ecdysozoa</taxon>
        <taxon>Arthropoda</taxon>
        <taxon>Hexapoda</taxon>
        <taxon>Insecta</taxon>
        <taxon>Pterygota</taxon>
        <taxon>Neoptera</taxon>
        <taxon>Endopterygota</taxon>
        <taxon>Hymenoptera</taxon>
        <taxon>Apocrita</taxon>
        <taxon>Aculeata</taxon>
        <taxon>Formicoidea</taxon>
        <taxon>Formicidae</taxon>
        <taxon>Formicinae</taxon>
        <taxon>Lasius</taxon>
        <taxon>Lasius</taxon>
    </lineage>
</organism>
<keyword evidence="2" id="KW-1185">Reference proteome</keyword>
<dbReference type="GO" id="GO:0071897">
    <property type="term" value="P:DNA biosynthetic process"/>
    <property type="evidence" value="ECO:0007669"/>
    <property type="project" value="UniProtKB-ARBA"/>
</dbReference>